<sequence length="246" mass="26040">DQAMTFYYVDRNDLIVSHNWEEAGDPLFVDDETPADPLDPDLLDFHLQPQSPCVDAGDFLTRTTAGGEGTVIPVADAGYFMDGWGIIEGDLIQLEGQTERARITGVDYGGNSLTVDRALSWSDGQGVTSPYDGSCPDMGIGTTPYDLDSDDDGMTDGWEVDNLLDPLIDDAAGDADGDGATNYEEFLAQTDPQNAGSFPRPGEADSGGFCAPGGSAGSGAAMMFLLAFVMLGLRGRLRPVSGHPRT</sequence>
<gene>
    <name evidence="2" type="ORF">S01H1_09270</name>
</gene>
<evidence type="ECO:0000313" key="2">
    <source>
        <dbReference type="EMBL" id="GAF82809.1"/>
    </source>
</evidence>
<comment type="caution">
    <text evidence="2">The sequence shown here is derived from an EMBL/GenBank/DDBJ whole genome shotgun (WGS) entry which is preliminary data.</text>
</comment>
<organism evidence="2">
    <name type="scientific">marine sediment metagenome</name>
    <dbReference type="NCBI Taxonomy" id="412755"/>
    <lineage>
        <taxon>unclassified sequences</taxon>
        <taxon>metagenomes</taxon>
        <taxon>ecological metagenomes</taxon>
    </lineage>
</organism>
<name>X0SP13_9ZZZZ</name>
<dbReference type="EMBL" id="BARS01004741">
    <property type="protein sequence ID" value="GAF82809.1"/>
    <property type="molecule type" value="Genomic_DNA"/>
</dbReference>
<protein>
    <submittedName>
        <fullName evidence="2">Uncharacterized protein</fullName>
    </submittedName>
</protein>
<reference evidence="2" key="1">
    <citation type="journal article" date="2014" name="Front. Microbiol.">
        <title>High frequency of phylogenetically diverse reductive dehalogenase-homologous genes in deep subseafloor sedimentary metagenomes.</title>
        <authorList>
            <person name="Kawai M."/>
            <person name="Futagami T."/>
            <person name="Toyoda A."/>
            <person name="Takaki Y."/>
            <person name="Nishi S."/>
            <person name="Hori S."/>
            <person name="Arai W."/>
            <person name="Tsubouchi T."/>
            <person name="Morono Y."/>
            <person name="Uchiyama I."/>
            <person name="Ito T."/>
            <person name="Fujiyama A."/>
            <person name="Inagaki F."/>
            <person name="Takami H."/>
        </authorList>
    </citation>
    <scope>NUCLEOTIDE SEQUENCE</scope>
    <source>
        <strain evidence="2">Expedition CK06-06</strain>
    </source>
</reference>
<accession>X0SP13</accession>
<feature type="non-terminal residue" evidence="2">
    <location>
        <position position="1"/>
    </location>
</feature>
<proteinExistence type="predicted"/>
<feature type="region of interest" description="Disordered" evidence="1">
    <location>
        <begin position="191"/>
        <end position="210"/>
    </location>
</feature>
<evidence type="ECO:0000256" key="1">
    <source>
        <dbReference type="SAM" id="MobiDB-lite"/>
    </source>
</evidence>
<dbReference type="AlphaFoldDB" id="X0SP13"/>